<dbReference type="RefSeq" id="XP_013266618.1">
    <property type="nucleotide sequence ID" value="XM_013411164.1"/>
</dbReference>
<evidence type="ECO:0000313" key="3">
    <source>
        <dbReference type="Proteomes" id="UP000053617"/>
    </source>
</evidence>
<dbReference type="InterPro" id="IPR050228">
    <property type="entry name" value="Carboxylesterase_BioH"/>
</dbReference>
<gene>
    <name evidence="2" type="ORF">Z518_11220</name>
</gene>
<feature type="domain" description="AB hydrolase-1" evidence="1">
    <location>
        <begin position="22"/>
        <end position="250"/>
    </location>
</feature>
<keyword evidence="3" id="KW-1185">Reference proteome</keyword>
<protein>
    <recommendedName>
        <fullName evidence="1">AB hydrolase-1 domain-containing protein</fullName>
    </recommendedName>
</protein>
<dbReference type="OrthoDB" id="10249433at2759"/>
<dbReference type="SUPFAM" id="SSF53474">
    <property type="entry name" value="alpha/beta-Hydrolases"/>
    <property type="match status" value="1"/>
</dbReference>
<dbReference type="EMBL" id="KN847486">
    <property type="protein sequence ID" value="KIW99481.1"/>
    <property type="molecule type" value="Genomic_DNA"/>
</dbReference>
<dbReference type="VEuPathDB" id="FungiDB:Z518_11220"/>
<proteinExistence type="predicted"/>
<sequence>MPSISTRAGEISYAVQGKGQPIIMLHATLHDGHDYETIAARLAERYQTITVDWPWHGSSKGVSTFENLNAVGFANVLEDFVSGLSIEPAIFIGNSVGGFAAARLAINRPESVRGLVLVNTGGFVDWNLFSRLVTRMLGFATVSRIVMPHLVRRYMSPQTSHDEEITRRAAARAGTVEGAKAAAALWRSFLDDGHDLRPRAKDMKTPVLLVWGTRDPIFPLSAGQAAHRYIPGSRLEPFDAGHVVFSSKPDHFLEVVEPFIESTVTADQQT</sequence>
<evidence type="ECO:0000313" key="2">
    <source>
        <dbReference type="EMBL" id="KIW99481.1"/>
    </source>
</evidence>
<reference evidence="2 3" key="1">
    <citation type="submission" date="2015-01" db="EMBL/GenBank/DDBJ databases">
        <title>The Genome Sequence of Rhinocladiella mackenzie CBS 650.93.</title>
        <authorList>
            <consortium name="The Broad Institute Genomics Platform"/>
            <person name="Cuomo C."/>
            <person name="de Hoog S."/>
            <person name="Gorbushina A."/>
            <person name="Stielow B."/>
            <person name="Teixiera M."/>
            <person name="Abouelleil A."/>
            <person name="Chapman S.B."/>
            <person name="Priest M."/>
            <person name="Young S.K."/>
            <person name="Wortman J."/>
            <person name="Nusbaum C."/>
            <person name="Birren B."/>
        </authorList>
    </citation>
    <scope>NUCLEOTIDE SEQUENCE [LARGE SCALE GENOMIC DNA]</scope>
    <source>
        <strain evidence="2 3">CBS 650.93</strain>
    </source>
</reference>
<organism evidence="2 3">
    <name type="scientific">Rhinocladiella mackenziei CBS 650.93</name>
    <dbReference type="NCBI Taxonomy" id="1442369"/>
    <lineage>
        <taxon>Eukaryota</taxon>
        <taxon>Fungi</taxon>
        <taxon>Dikarya</taxon>
        <taxon>Ascomycota</taxon>
        <taxon>Pezizomycotina</taxon>
        <taxon>Eurotiomycetes</taxon>
        <taxon>Chaetothyriomycetidae</taxon>
        <taxon>Chaetothyriales</taxon>
        <taxon>Herpotrichiellaceae</taxon>
        <taxon>Rhinocladiella</taxon>
    </lineage>
</organism>
<dbReference type="PANTHER" id="PTHR43194">
    <property type="entry name" value="HYDROLASE ALPHA/BETA FOLD FAMILY"/>
    <property type="match status" value="1"/>
</dbReference>
<dbReference type="PANTHER" id="PTHR43194:SF2">
    <property type="entry name" value="PEROXISOMAL MEMBRANE PROTEIN LPX1"/>
    <property type="match status" value="1"/>
</dbReference>
<dbReference type="STRING" id="1442369.A0A0D2FBM1"/>
<dbReference type="Gene3D" id="3.40.50.1820">
    <property type="entry name" value="alpha/beta hydrolase"/>
    <property type="match status" value="1"/>
</dbReference>
<dbReference type="InterPro" id="IPR000073">
    <property type="entry name" value="AB_hydrolase_1"/>
</dbReference>
<accession>A0A0D2FBM1</accession>
<dbReference type="GeneID" id="25299291"/>
<dbReference type="PRINTS" id="PR00111">
    <property type="entry name" value="ABHYDROLASE"/>
</dbReference>
<dbReference type="Pfam" id="PF12697">
    <property type="entry name" value="Abhydrolase_6"/>
    <property type="match status" value="1"/>
</dbReference>
<dbReference type="Proteomes" id="UP000053617">
    <property type="component" value="Unassembled WGS sequence"/>
</dbReference>
<name>A0A0D2FBM1_9EURO</name>
<dbReference type="HOGENOM" id="CLU_020336_13_2_1"/>
<evidence type="ECO:0000259" key="1">
    <source>
        <dbReference type="Pfam" id="PF12697"/>
    </source>
</evidence>
<dbReference type="AlphaFoldDB" id="A0A0D2FBM1"/>
<dbReference type="InterPro" id="IPR029058">
    <property type="entry name" value="AB_hydrolase_fold"/>
</dbReference>